<evidence type="ECO:0000256" key="2">
    <source>
        <dbReference type="ARBA" id="ARBA00011899"/>
    </source>
</evidence>
<dbReference type="EMBL" id="QWVT01000013">
    <property type="protein sequence ID" value="RID86306.1"/>
    <property type="molecule type" value="Genomic_DNA"/>
</dbReference>
<evidence type="ECO:0000256" key="1">
    <source>
        <dbReference type="ARBA" id="ARBA00010716"/>
    </source>
</evidence>
<dbReference type="RefSeq" id="WP_119112212.1">
    <property type="nucleotide sequence ID" value="NZ_CBCSEO010000004.1"/>
</dbReference>
<dbReference type="InterPro" id="IPR011059">
    <property type="entry name" value="Metal-dep_hydrolase_composite"/>
</dbReference>
<evidence type="ECO:0000313" key="13">
    <source>
        <dbReference type="EMBL" id="RID86306.1"/>
    </source>
</evidence>
<comment type="pathway">
    <text evidence="8">Amino-sugar metabolism; N-acetylneuraminate degradation; D-fructose 6-phosphate from N-acetylneuraminate: step 4/5.</text>
</comment>
<evidence type="ECO:0000256" key="9">
    <source>
        <dbReference type="PIRNR" id="PIRNR038994"/>
    </source>
</evidence>
<evidence type="ECO:0000256" key="7">
    <source>
        <dbReference type="ARBA" id="ARBA00047647"/>
    </source>
</evidence>
<dbReference type="InterPro" id="IPR032466">
    <property type="entry name" value="Metal_Hydrolase"/>
</dbReference>
<dbReference type="GO" id="GO:0008448">
    <property type="term" value="F:N-acetylglucosamine-6-phosphate deacetylase activity"/>
    <property type="evidence" value="ECO:0007669"/>
    <property type="project" value="UniProtKB-EC"/>
</dbReference>
<organism evidence="13 14">
    <name type="scientific">Mesobacillus zeae</name>
    <dbReference type="NCBI Taxonomy" id="1917180"/>
    <lineage>
        <taxon>Bacteria</taxon>
        <taxon>Bacillati</taxon>
        <taxon>Bacillota</taxon>
        <taxon>Bacilli</taxon>
        <taxon>Bacillales</taxon>
        <taxon>Bacillaceae</taxon>
        <taxon>Mesobacillus</taxon>
    </lineage>
</organism>
<dbReference type="PIRSF" id="PIRSF038994">
    <property type="entry name" value="NagA"/>
    <property type="match status" value="1"/>
</dbReference>
<evidence type="ECO:0000256" key="4">
    <source>
        <dbReference type="ARBA" id="ARBA00022723"/>
    </source>
</evidence>
<keyword evidence="4 11" id="KW-0479">Metal-binding</keyword>
<dbReference type="Gene3D" id="3.20.20.140">
    <property type="entry name" value="Metal-dependent hydrolases"/>
    <property type="match status" value="1"/>
</dbReference>
<keyword evidence="6 9" id="KW-0119">Carbohydrate metabolism</keyword>
<feature type="domain" description="Amidohydrolase-related" evidence="12">
    <location>
        <begin position="62"/>
        <end position="392"/>
    </location>
</feature>
<evidence type="ECO:0000313" key="14">
    <source>
        <dbReference type="Proteomes" id="UP000265816"/>
    </source>
</evidence>
<dbReference type="Pfam" id="PF01979">
    <property type="entry name" value="Amidohydro_1"/>
    <property type="match status" value="1"/>
</dbReference>
<dbReference type="Proteomes" id="UP000265816">
    <property type="component" value="Unassembled WGS sequence"/>
</dbReference>
<comment type="caution">
    <text evidence="13">The sequence shown here is derived from an EMBL/GenBank/DDBJ whole genome shotgun (WGS) entry which is preliminary data.</text>
</comment>
<accession>A0A398BFD4</accession>
<dbReference type="OrthoDB" id="9776488at2"/>
<dbReference type="InterPro" id="IPR003764">
    <property type="entry name" value="GlcNAc_6-P_deAcase"/>
</dbReference>
<feature type="binding site" evidence="11">
    <location>
        <position position="229"/>
    </location>
    <ligand>
        <name>Zn(2+)</name>
        <dbReference type="ChEBI" id="CHEBI:29105"/>
    </ligand>
</feature>
<feature type="active site" description="Proton donor/acceptor" evidence="10">
    <location>
        <position position="287"/>
    </location>
</feature>
<protein>
    <recommendedName>
        <fullName evidence="3">N-acetylglucosamine-6-phosphate deacetylase</fullName>
        <ecNumber evidence="2">3.5.1.25</ecNumber>
    </recommendedName>
</protein>
<name>A0A398BFD4_9BACI</name>
<dbReference type="GO" id="GO:0046872">
    <property type="term" value="F:metal ion binding"/>
    <property type="evidence" value="ECO:0007669"/>
    <property type="project" value="UniProtKB-KW"/>
</dbReference>
<keyword evidence="5 9" id="KW-0378">Hydrolase</keyword>
<evidence type="ECO:0000256" key="5">
    <source>
        <dbReference type="ARBA" id="ARBA00022801"/>
    </source>
</evidence>
<dbReference type="CDD" id="cd00854">
    <property type="entry name" value="NagA"/>
    <property type="match status" value="1"/>
</dbReference>
<evidence type="ECO:0000259" key="12">
    <source>
        <dbReference type="Pfam" id="PF01979"/>
    </source>
</evidence>
<evidence type="ECO:0000256" key="3">
    <source>
        <dbReference type="ARBA" id="ARBA00018029"/>
    </source>
</evidence>
<dbReference type="SUPFAM" id="SSF51556">
    <property type="entry name" value="Metallo-dependent hydrolases"/>
    <property type="match status" value="1"/>
</dbReference>
<keyword evidence="14" id="KW-1185">Reference proteome</keyword>
<dbReference type="InterPro" id="IPR006680">
    <property type="entry name" value="Amidohydro-rel"/>
</dbReference>
<proteinExistence type="inferred from homology"/>
<feature type="binding site" evidence="11">
    <location>
        <position position="208"/>
    </location>
    <ligand>
        <name>Zn(2+)</name>
        <dbReference type="ChEBI" id="CHEBI:29105"/>
    </ligand>
</feature>
<evidence type="ECO:0000256" key="6">
    <source>
        <dbReference type="ARBA" id="ARBA00023277"/>
    </source>
</evidence>
<dbReference type="Gene3D" id="2.30.40.10">
    <property type="entry name" value="Urease, subunit C, domain 1"/>
    <property type="match status" value="1"/>
</dbReference>
<dbReference type="EC" id="3.5.1.25" evidence="2"/>
<dbReference type="SUPFAM" id="SSF51338">
    <property type="entry name" value="Composite domain of metallo-dependent hydrolases"/>
    <property type="match status" value="1"/>
</dbReference>
<reference evidence="13 14" key="1">
    <citation type="submission" date="2018-08" db="EMBL/GenBank/DDBJ databases">
        <title>Bacillus jemisoniae sp. nov., Bacillus chryseoplanitiae sp. nov., Bacillus resnikiae sp. nov., and Bacillus frankliniae sp. nov., isolated from Viking spacecraft and associated surfaces.</title>
        <authorList>
            <person name="Seuylemezian A."/>
            <person name="Vaishampayan P."/>
        </authorList>
    </citation>
    <scope>NUCLEOTIDE SEQUENCE [LARGE SCALE GENOMIC DNA]</scope>
    <source>
        <strain evidence="13 14">JJ-247</strain>
    </source>
</reference>
<comment type="cofactor">
    <cofactor evidence="11">
        <name>a divalent metal cation</name>
        <dbReference type="ChEBI" id="CHEBI:60240"/>
    </cofactor>
    <text evidence="11">Binds 1 divalent metal cation per subunit.</text>
</comment>
<dbReference type="PANTHER" id="PTHR11113:SF14">
    <property type="entry name" value="N-ACETYLGLUCOSAMINE-6-PHOSPHATE DEACETYLASE"/>
    <property type="match status" value="1"/>
</dbReference>
<dbReference type="AlphaFoldDB" id="A0A398BFD4"/>
<dbReference type="GO" id="GO:0006046">
    <property type="term" value="P:N-acetylglucosamine catabolic process"/>
    <property type="evidence" value="ECO:0007669"/>
    <property type="project" value="TreeGrafter"/>
</dbReference>
<evidence type="ECO:0000256" key="10">
    <source>
        <dbReference type="PIRSR" id="PIRSR038994-1"/>
    </source>
</evidence>
<comment type="catalytic activity">
    <reaction evidence="7">
        <text>N-acetyl-D-glucosamine 6-phosphate + H2O = D-glucosamine 6-phosphate + acetate</text>
        <dbReference type="Rhea" id="RHEA:22936"/>
        <dbReference type="ChEBI" id="CHEBI:15377"/>
        <dbReference type="ChEBI" id="CHEBI:30089"/>
        <dbReference type="ChEBI" id="CHEBI:57513"/>
        <dbReference type="ChEBI" id="CHEBI:58725"/>
        <dbReference type="EC" id="3.5.1.25"/>
    </reaction>
</comment>
<gene>
    <name evidence="13" type="primary">nagA</name>
    <name evidence="13" type="ORF">D1970_07210</name>
</gene>
<dbReference type="PANTHER" id="PTHR11113">
    <property type="entry name" value="N-ACETYLGLUCOSAMINE-6-PHOSPHATE DEACETYLASE"/>
    <property type="match status" value="1"/>
</dbReference>
<comment type="similarity">
    <text evidence="1 9">Belongs to the metallo-dependent hydrolases superfamily. NagA family.</text>
</comment>
<evidence type="ECO:0000256" key="11">
    <source>
        <dbReference type="PIRSR" id="PIRSR038994-3"/>
    </source>
</evidence>
<sequence length="398" mass="43272">MHNSSSILLKNAVIYTEDKVIEQGFLQIKDGKIAAVGTMEKLSELPTGEDYETVDLSDKSKVIPGFIDLHIHGANGADTMDASDDAITKIASSLPREGTTSFLATTITQDKASLSKALAIAGKYINKRQADGNAEVLGIHLEGPFINPGKAGAQPVQHIIQPDKLQFEKWLDESEGTISLVTMAPEQPGGVELVRFLKEKGIVASVGHSNATFDQVGEYINDGLSHVTHLFNQMRGLHHREPGVAGAAYLKDELKVELIADGIHVDREMVKVSYRQITSDRMILISDAMRAKFLPDGEYELGGQKVFVEEGKALLEDGTLAGSVLTLDAAFRNIIRFTGCSIADAVRMSSENPARQIGVLNSKGTLRQGKDADIVILDENLEVQMTFCRGRLAFQREA</sequence>
<dbReference type="FunFam" id="3.20.20.140:FF:000004">
    <property type="entry name" value="N-acetylglucosamine-6-phosphate deacetylase"/>
    <property type="match status" value="1"/>
</dbReference>
<dbReference type="NCBIfam" id="TIGR00221">
    <property type="entry name" value="nagA"/>
    <property type="match status" value="1"/>
</dbReference>
<feature type="binding site" evidence="11">
    <location>
        <position position="142"/>
    </location>
    <ligand>
        <name>Zn(2+)</name>
        <dbReference type="ChEBI" id="CHEBI:29105"/>
    </ligand>
</feature>
<evidence type="ECO:0000256" key="8">
    <source>
        <dbReference type="ARBA" id="ARBA00060590"/>
    </source>
</evidence>